<reference evidence="2 3" key="1">
    <citation type="submission" date="2021-03" db="EMBL/GenBank/DDBJ databases">
        <title>Genomic Encyclopedia of Type Strains, Phase IV (KMG-IV): sequencing the most valuable type-strain genomes for metagenomic binning, comparative biology and taxonomic classification.</title>
        <authorList>
            <person name="Goeker M."/>
        </authorList>
    </citation>
    <scope>NUCLEOTIDE SEQUENCE [LARGE SCALE GENOMIC DNA]</scope>
    <source>
        <strain evidence="2 3">DSM 26048</strain>
    </source>
</reference>
<keyword evidence="3" id="KW-1185">Reference proteome</keyword>
<dbReference type="InterPro" id="IPR008719">
    <property type="entry name" value="N2O_reductase_NosL"/>
</dbReference>
<dbReference type="RefSeq" id="WP_245375305.1">
    <property type="nucleotide sequence ID" value="NZ_JAGGLB010000003.1"/>
</dbReference>
<dbReference type="Proteomes" id="UP001519287">
    <property type="component" value="Unassembled WGS sequence"/>
</dbReference>
<protein>
    <submittedName>
        <fullName evidence="2">Copper chaperone NosL</fullName>
    </submittedName>
</protein>
<dbReference type="EMBL" id="JAGGLB010000003">
    <property type="protein sequence ID" value="MBP1989522.1"/>
    <property type="molecule type" value="Genomic_DNA"/>
</dbReference>
<evidence type="ECO:0000313" key="2">
    <source>
        <dbReference type="EMBL" id="MBP1989522.1"/>
    </source>
</evidence>
<evidence type="ECO:0000313" key="3">
    <source>
        <dbReference type="Proteomes" id="UP001519287"/>
    </source>
</evidence>
<sequence length="193" mass="21748">MKMKQLSLLVFLILITVIIAACGKKEYQPQAINEDTDRCVICNMAIKDDAFATQIITKDGQSLKFDDIGCMNEWKVKNGTDTIGASFVRDYGSRQWLNYEKAYYVYDASYKTPMAYGIISFEEEAAAKAFIDEQGKGKMMTAEELAAHKWEVNRDMMDMGEHESSEGSHESPDSSHNEGKDAEKDHGTKENQS</sequence>
<name>A0ABS4IPP5_9BACL</name>
<dbReference type="PROSITE" id="PS51257">
    <property type="entry name" value="PROKAR_LIPOPROTEIN"/>
    <property type="match status" value="1"/>
</dbReference>
<dbReference type="PANTHER" id="PTHR41247">
    <property type="entry name" value="HTH-TYPE TRANSCRIPTIONAL REPRESSOR YCNK"/>
    <property type="match status" value="1"/>
</dbReference>
<dbReference type="SUPFAM" id="SSF160387">
    <property type="entry name" value="NosL/MerB-like"/>
    <property type="match status" value="1"/>
</dbReference>
<proteinExistence type="predicted"/>
<dbReference type="Gene3D" id="3.30.70.2050">
    <property type="match status" value="1"/>
</dbReference>
<gene>
    <name evidence="2" type="ORF">J2Z66_001120</name>
</gene>
<dbReference type="PANTHER" id="PTHR41247:SF1">
    <property type="entry name" value="HTH-TYPE TRANSCRIPTIONAL REPRESSOR YCNK"/>
    <property type="match status" value="1"/>
</dbReference>
<feature type="region of interest" description="Disordered" evidence="1">
    <location>
        <begin position="154"/>
        <end position="193"/>
    </location>
</feature>
<dbReference type="Pfam" id="PF05573">
    <property type="entry name" value="NosL"/>
    <property type="match status" value="1"/>
</dbReference>
<accession>A0ABS4IPP5</accession>
<organism evidence="2 3">
    <name type="scientific">Paenibacillus eucommiae</name>
    <dbReference type="NCBI Taxonomy" id="1355755"/>
    <lineage>
        <taxon>Bacteria</taxon>
        <taxon>Bacillati</taxon>
        <taxon>Bacillota</taxon>
        <taxon>Bacilli</taxon>
        <taxon>Bacillales</taxon>
        <taxon>Paenibacillaceae</taxon>
        <taxon>Paenibacillus</taxon>
    </lineage>
</organism>
<comment type="caution">
    <text evidence="2">The sequence shown here is derived from an EMBL/GenBank/DDBJ whole genome shotgun (WGS) entry which is preliminary data.</text>
</comment>
<evidence type="ECO:0000256" key="1">
    <source>
        <dbReference type="SAM" id="MobiDB-lite"/>
    </source>
</evidence>